<keyword evidence="2" id="KW-1185">Reference proteome</keyword>
<accession>A0A0C3BM27</accession>
<protein>
    <submittedName>
        <fullName evidence="1">Uncharacterized protein</fullName>
    </submittedName>
</protein>
<sequence length="108" mass="12223">MCEKVLLDPAPRGCGLPGRLLFCVSPATRIKGQPLSSLFKMGYVPQLQGRKNRERLRACVNAQLFHQPQRLADRFGGEYSPGCVATRYLRRGIMATRGWTYVRRIRGT</sequence>
<evidence type="ECO:0000313" key="2">
    <source>
        <dbReference type="Proteomes" id="UP000054097"/>
    </source>
</evidence>
<dbReference type="EMBL" id="KN824280">
    <property type="protein sequence ID" value="KIM32501.1"/>
    <property type="molecule type" value="Genomic_DNA"/>
</dbReference>
<evidence type="ECO:0000313" key="1">
    <source>
        <dbReference type="EMBL" id="KIM32501.1"/>
    </source>
</evidence>
<organism evidence="1 2">
    <name type="scientific">Serendipita vermifera MAFF 305830</name>
    <dbReference type="NCBI Taxonomy" id="933852"/>
    <lineage>
        <taxon>Eukaryota</taxon>
        <taxon>Fungi</taxon>
        <taxon>Dikarya</taxon>
        <taxon>Basidiomycota</taxon>
        <taxon>Agaricomycotina</taxon>
        <taxon>Agaricomycetes</taxon>
        <taxon>Sebacinales</taxon>
        <taxon>Serendipitaceae</taxon>
        <taxon>Serendipita</taxon>
    </lineage>
</organism>
<reference evidence="1 2" key="1">
    <citation type="submission" date="2014-04" db="EMBL/GenBank/DDBJ databases">
        <authorList>
            <consortium name="DOE Joint Genome Institute"/>
            <person name="Kuo A."/>
            <person name="Zuccaro A."/>
            <person name="Kohler A."/>
            <person name="Nagy L.G."/>
            <person name="Floudas D."/>
            <person name="Copeland A."/>
            <person name="Barry K.W."/>
            <person name="Cichocki N."/>
            <person name="Veneault-Fourrey C."/>
            <person name="LaButti K."/>
            <person name="Lindquist E.A."/>
            <person name="Lipzen A."/>
            <person name="Lundell T."/>
            <person name="Morin E."/>
            <person name="Murat C."/>
            <person name="Sun H."/>
            <person name="Tunlid A."/>
            <person name="Henrissat B."/>
            <person name="Grigoriev I.V."/>
            <person name="Hibbett D.S."/>
            <person name="Martin F."/>
            <person name="Nordberg H.P."/>
            <person name="Cantor M.N."/>
            <person name="Hua S.X."/>
        </authorList>
    </citation>
    <scope>NUCLEOTIDE SEQUENCE [LARGE SCALE GENOMIC DNA]</scope>
    <source>
        <strain evidence="1 2">MAFF 305830</strain>
    </source>
</reference>
<reference evidence="2" key="2">
    <citation type="submission" date="2015-01" db="EMBL/GenBank/DDBJ databases">
        <title>Evolutionary Origins and Diversification of the Mycorrhizal Mutualists.</title>
        <authorList>
            <consortium name="DOE Joint Genome Institute"/>
            <consortium name="Mycorrhizal Genomics Consortium"/>
            <person name="Kohler A."/>
            <person name="Kuo A."/>
            <person name="Nagy L.G."/>
            <person name="Floudas D."/>
            <person name="Copeland A."/>
            <person name="Barry K.W."/>
            <person name="Cichocki N."/>
            <person name="Veneault-Fourrey C."/>
            <person name="LaButti K."/>
            <person name="Lindquist E.A."/>
            <person name="Lipzen A."/>
            <person name="Lundell T."/>
            <person name="Morin E."/>
            <person name="Murat C."/>
            <person name="Riley R."/>
            <person name="Ohm R."/>
            <person name="Sun H."/>
            <person name="Tunlid A."/>
            <person name="Henrissat B."/>
            <person name="Grigoriev I.V."/>
            <person name="Hibbett D.S."/>
            <person name="Martin F."/>
        </authorList>
    </citation>
    <scope>NUCLEOTIDE SEQUENCE [LARGE SCALE GENOMIC DNA]</scope>
    <source>
        <strain evidence="2">MAFF 305830</strain>
    </source>
</reference>
<dbReference type="HOGENOM" id="CLU_2198611_0_0_1"/>
<dbReference type="AlphaFoldDB" id="A0A0C3BM27"/>
<gene>
    <name evidence="1" type="ORF">M408DRAFT_219925</name>
</gene>
<name>A0A0C3BM27_SERVB</name>
<dbReference type="Proteomes" id="UP000054097">
    <property type="component" value="Unassembled WGS sequence"/>
</dbReference>
<proteinExistence type="predicted"/>